<dbReference type="PROSITE" id="PS50928">
    <property type="entry name" value="ABC_TM1"/>
    <property type="match status" value="1"/>
</dbReference>
<keyword evidence="3" id="KW-1003">Cell membrane</keyword>
<evidence type="ECO:0000256" key="1">
    <source>
        <dbReference type="ARBA" id="ARBA00004651"/>
    </source>
</evidence>
<dbReference type="InterPro" id="IPR035906">
    <property type="entry name" value="MetI-like_sf"/>
</dbReference>
<comment type="subcellular location">
    <subcellularLocation>
        <location evidence="1">Cell membrane</location>
        <topology evidence="1">Multi-pass membrane protein</topology>
    </subcellularLocation>
</comment>
<keyword evidence="4 7" id="KW-0812">Transmembrane</keyword>
<evidence type="ECO:0000256" key="5">
    <source>
        <dbReference type="ARBA" id="ARBA00022989"/>
    </source>
</evidence>
<dbReference type="Gene3D" id="1.10.3720.10">
    <property type="entry name" value="MetI-like"/>
    <property type="match status" value="1"/>
</dbReference>
<dbReference type="PANTHER" id="PTHR43744:SF8">
    <property type="entry name" value="SN-GLYCEROL-3-PHOSPHATE TRANSPORT SYSTEM PERMEASE PROTEIN UGPE"/>
    <property type="match status" value="1"/>
</dbReference>
<dbReference type="Pfam" id="PF00528">
    <property type="entry name" value="BPD_transp_1"/>
    <property type="match status" value="1"/>
</dbReference>
<dbReference type="SUPFAM" id="SSF161098">
    <property type="entry name" value="MetI-like"/>
    <property type="match status" value="1"/>
</dbReference>
<evidence type="ECO:0000256" key="6">
    <source>
        <dbReference type="ARBA" id="ARBA00023136"/>
    </source>
</evidence>
<dbReference type="EMBL" id="CAFBMZ010000006">
    <property type="protein sequence ID" value="CAB4916866.1"/>
    <property type="molecule type" value="Genomic_DNA"/>
</dbReference>
<evidence type="ECO:0000256" key="7">
    <source>
        <dbReference type="SAM" id="Phobius"/>
    </source>
</evidence>
<proteinExistence type="predicted"/>
<dbReference type="GO" id="GO:0005886">
    <property type="term" value="C:plasma membrane"/>
    <property type="evidence" value="ECO:0007669"/>
    <property type="project" value="UniProtKB-SubCell"/>
</dbReference>
<dbReference type="GO" id="GO:0055085">
    <property type="term" value="P:transmembrane transport"/>
    <property type="evidence" value="ECO:0007669"/>
    <property type="project" value="InterPro"/>
</dbReference>
<organism evidence="9">
    <name type="scientific">freshwater metagenome</name>
    <dbReference type="NCBI Taxonomy" id="449393"/>
    <lineage>
        <taxon>unclassified sequences</taxon>
        <taxon>metagenomes</taxon>
        <taxon>ecological metagenomes</taxon>
    </lineage>
</organism>
<dbReference type="PANTHER" id="PTHR43744">
    <property type="entry name" value="ABC TRANSPORTER PERMEASE PROTEIN MG189-RELATED-RELATED"/>
    <property type="match status" value="1"/>
</dbReference>
<feature type="transmembrane region" description="Helical" evidence="7">
    <location>
        <begin position="188"/>
        <end position="209"/>
    </location>
</feature>
<dbReference type="CDD" id="cd06261">
    <property type="entry name" value="TM_PBP2"/>
    <property type="match status" value="1"/>
</dbReference>
<keyword evidence="6 7" id="KW-0472">Membrane</keyword>
<protein>
    <submittedName>
        <fullName evidence="9">Unannotated protein</fullName>
    </submittedName>
</protein>
<sequence length="289" mass="33114">MKTEMNKKPLAVKIFLYVALISLSLTLLLPLASLVLTSFKTFDESVGVYRWIPNQFNFNNYRDVFALEGFNYWGYLRNTLTIFVLKAIGTVLTCTLTAYGLVRFNVKYRNLIFTVLLSVILLPGELLAIPMYQLYLSVGWFDTYYPLFTACFFGTDVFMIFMFRQFFMSIPKELFEAAETDGASEFKIYSRILLPLSRPAIMTCLILYFTGTYNDLYGPLIYISSHDKWTMAQGIKSIEDIFNLGPRDYIVPWNLVSAATLLSLIPVLLVFGFAQKQFMDSMARTGIKG</sequence>
<feature type="transmembrane region" description="Helical" evidence="7">
    <location>
        <begin position="253"/>
        <end position="274"/>
    </location>
</feature>
<evidence type="ECO:0000259" key="8">
    <source>
        <dbReference type="PROSITE" id="PS50928"/>
    </source>
</evidence>
<feature type="transmembrane region" description="Helical" evidence="7">
    <location>
        <begin position="80"/>
        <end position="99"/>
    </location>
</feature>
<evidence type="ECO:0000256" key="2">
    <source>
        <dbReference type="ARBA" id="ARBA00022448"/>
    </source>
</evidence>
<evidence type="ECO:0000256" key="4">
    <source>
        <dbReference type="ARBA" id="ARBA00022692"/>
    </source>
</evidence>
<evidence type="ECO:0000256" key="3">
    <source>
        <dbReference type="ARBA" id="ARBA00022475"/>
    </source>
</evidence>
<feature type="domain" description="ABC transmembrane type-1" evidence="8">
    <location>
        <begin position="76"/>
        <end position="274"/>
    </location>
</feature>
<gene>
    <name evidence="9" type="ORF">UFOPK3684_00151</name>
</gene>
<dbReference type="InterPro" id="IPR000515">
    <property type="entry name" value="MetI-like"/>
</dbReference>
<keyword evidence="5 7" id="KW-1133">Transmembrane helix</keyword>
<dbReference type="AlphaFoldDB" id="A0A6J7HDE6"/>
<keyword evidence="2" id="KW-0813">Transport</keyword>
<name>A0A6J7HDE6_9ZZZZ</name>
<reference evidence="9" key="1">
    <citation type="submission" date="2020-05" db="EMBL/GenBank/DDBJ databases">
        <authorList>
            <person name="Chiriac C."/>
            <person name="Salcher M."/>
            <person name="Ghai R."/>
            <person name="Kavagutti S V."/>
        </authorList>
    </citation>
    <scope>NUCLEOTIDE SEQUENCE</scope>
</reference>
<feature type="transmembrane region" description="Helical" evidence="7">
    <location>
        <begin position="111"/>
        <end position="132"/>
    </location>
</feature>
<evidence type="ECO:0000313" key="9">
    <source>
        <dbReference type="EMBL" id="CAB4916866.1"/>
    </source>
</evidence>
<accession>A0A6J7HDE6</accession>
<feature type="transmembrane region" description="Helical" evidence="7">
    <location>
        <begin position="144"/>
        <end position="167"/>
    </location>
</feature>